<dbReference type="AlphaFoldDB" id="A0A4V1ADY6"/>
<dbReference type="Proteomes" id="UP000292447">
    <property type="component" value="Chromosome II"/>
</dbReference>
<reference evidence="2" key="1">
    <citation type="submission" date="2019-03" db="EMBL/GenBank/DDBJ databases">
        <title>Snf2 controls pulcherriminic acid biosynthesis and connects pigmentation and antifungal activity of the yeast Metschnikowia pulcherrima.</title>
        <authorList>
            <person name="Gore-Lloyd D."/>
            <person name="Sumann I."/>
            <person name="Brachmann A.O."/>
            <person name="Schneeberger K."/>
            <person name="Ortiz-Merino R.A."/>
            <person name="Moreno-Beltran M."/>
            <person name="Schlaefli M."/>
            <person name="Kirner P."/>
            <person name="Santos Kron A."/>
            <person name="Wolfe K.H."/>
            <person name="Piel J."/>
            <person name="Ahrens C.H."/>
            <person name="Henk D."/>
            <person name="Freimoser F.M."/>
        </authorList>
    </citation>
    <scope>NUCLEOTIDE SEQUENCE [LARGE SCALE GENOMIC DNA]</scope>
    <source>
        <strain evidence="2">APC 1.2</strain>
    </source>
</reference>
<dbReference type="GO" id="GO:0005737">
    <property type="term" value="C:cytoplasm"/>
    <property type="evidence" value="ECO:0007669"/>
    <property type="project" value="TreeGrafter"/>
</dbReference>
<proteinExistence type="predicted"/>
<dbReference type="PANTHER" id="PTHR28110">
    <property type="entry name" value="TRANSMEMBRANE PROTEIN"/>
    <property type="match status" value="1"/>
</dbReference>
<protein>
    <recommendedName>
        <fullName evidence="3">DUF218 domain-containing protein</fullName>
    </recommendedName>
</protein>
<dbReference type="EMBL" id="CP034457">
    <property type="protein sequence ID" value="QBM87343.1"/>
    <property type="molecule type" value="Genomic_DNA"/>
</dbReference>
<organism evidence="1 2">
    <name type="scientific">Metschnikowia aff. pulcherrima</name>
    <dbReference type="NCBI Taxonomy" id="2163413"/>
    <lineage>
        <taxon>Eukaryota</taxon>
        <taxon>Fungi</taxon>
        <taxon>Dikarya</taxon>
        <taxon>Ascomycota</taxon>
        <taxon>Saccharomycotina</taxon>
        <taxon>Pichiomycetes</taxon>
        <taxon>Metschnikowiaceae</taxon>
        <taxon>Metschnikowia</taxon>
    </lineage>
</organism>
<dbReference type="InterPro" id="IPR055323">
    <property type="entry name" value="C57A10.07/YOR238W"/>
</dbReference>
<dbReference type="PANTHER" id="PTHR28110:SF1">
    <property type="entry name" value="TRANSMEMBRANE PROTEIN"/>
    <property type="match status" value="1"/>
</dbReference>
<evidence type="ECO:0000313" key="2">
    <source>
        <dbReference type="Proteomes" id="UP000292447"/>
    </source>
</evidence>
<name>A0A4V1ADY6_9ASCO</name>
<gene>
    <name evidence="1" type="ORF">METSCH_B05450</name>
</gene>
<accession>A0A4V1ADY6</accession>
<keyword evidence="2" id="KW-1185">Reference proteome</keyword>
<evidence type="ECO:0008006" key="3">
    <source>
        <dbReference type="Google" id="ProtNLM"/>
    </source>
</evidence>
<evidence type="ECO:0000313" key="1">
    <source>
        <dbReference type="EMBL" id="QBM87343.1"/>
    </source>
</evidence>
<sequence length="256" mass="29995">MQIDELIILPCHSIWRPKSNQSRGETPDEWFLASFQRDGHDHLCFVDHIKKSFIALKQNPNAILVISGGQTKAEAGPISEAFSYYDLAKRLIDECDGDLFERVFLEEYARDSFENVLFLFCRYYEIVERYPKQVTVVGFEFKRTRFVEYHFADALKFTGKVNYIGNWPTPGPGIDHDAYFADLHLSEKKNALDHFASDPFGHKEFLDAKKKLRDPFKRYHGYESSNKRVADFLEVIRTRSGLALDQYLRRRMPYWG</sequence>